<dbReference type="OrthoDB" id="10257471at2759"/>
<dbReference type="InterPro" id="IPR006553">
    <property type="entry name" value="Leu-rich_rpt_Cys-con_subtyp"/>
</dbReference>
<reference evidence="3" key="1">
    <citation type="submission" date="2020-01" db="EMBL/GenBank/DDBJ databases">
        <authorList>
            <person name="Mishra B."/>
        </authorList>
    </citation>
    <scope>NUCLEOTIDE SEQUENCE [LARGE SCALE GENOMIC DNA]</scope>
</reference>
<dbReference type="InterPro" id="IPR032675">
    <property type="entry name" value="LRR_dom_sf"/>
</dbReference>
<evidence type="ECO:0000256" key="1">
    <source>
        <dbReference type="SAM" id="MobiDB-lite"/>
    </source>
</evidence>
<sequence length="814" mass="89725">MTVLRSRQIPPVSSGKPQPLKQLSDTIEPSTPAREQEPDVHHSPIEITSSSPLGGLVPIDLPTNTFPRRSPRLAYQSQGHADDQSPNGLTEVSISVCGKRNWTVDEKFLSLRSGKRVAKRVVDNGFEFDSGEQLDFGNESVHVSISDDGVPSSVVAMRMDDEEMREAVMSDEVLVVESKTKGKGIMEDSYEGNDVEVNFLERFEEKRETVMSDEVLAVESNNKGKGIMEDSYEGNVVEVNFLERFDEPKGRRKYTREEKGKGIQVEYVDLSSPVTSENEIAGDEVGEMEIENSVNNQIPPDAAVEEVPAVVVQPVNHQNGGAVGNNTRNRRHREFAEAHASRFARFAPQVEEEEDLSDKEAEQQGEDWPGPFSTAMKIIKDREEEANPFIGIGVSNKKSSPIIWAPRKNHSLTTPLRAAPSLKELSMRVLVKNADALTSLDYVPDALRVKLSQLLCESRRMDVHFLDLLVRGTPTEICVPDCSWLTEEEFTECFKNSDTSNLTILQLDQCGRCMPDYVVPSTLARSPKNLPVLSFLSLKGACRLSDVGLRALISAAPAIESINLSQCSLLTSSSVDMLSDSLGSVLRELYINECQNIDLKLILSALKKFEKLEVLSLVDLPSVRGRFLREFVSARGQTLKQLILTNSGKLNDSTVKAIAENCPNLTVLDLANVCKLTDSSLGYLANGCQALEKLIFCRNSFSDEAVAAFVETAGGSLKELSLNNVKKVGHNTASALAKHSEKLQILDLSWCRDLSDVSLGYIVDNCSSLKVLTVFGCTQLTDVFVRGHSNSNVKIVGLTMDRFLDHPTKNLADC</sequence>
<dbReference type="EMBL" id="CACVBM020001717">
    <property type="protein sequence ID" value="CAA7057902.1"/>
    <property type="molecule type" value="Genomic_DNA"/>
</dbReference>
<protein>
    <recommendedName>
        <fullName evidence="2">F-box/LRR-repeat protein 15-like leucin rich repeat domain-containing protein</fullName>
    </recommendedName>
</protein>
<name>A0A6D2KX82_9BRAS</name>
<feature type="region of interest" description="Disordered" evidence="1">
    <location>
        <begin position="348"/>
        <end position="371"/>
    </location>
</feature>
<feature type="compositionally biased region" description="Polar residues" evidence="1">
    <location>
        <begin position="75"/>
        <end position="87"/>
    </location>
</feature>
<dbReference type="InterPro" id="IPR057207">
    <property type="entry name" value="FBXL15_LRR"/>
</dbReference>
<gene>
    <name evidence="3" type="ORF">MERR_LOCUS45138</name>
</gene>
<feature type="region of interest" description="Disordered" evidence="1">
    <location>
        <begin position="1"/>
        <end position="87"/>
    </location>
</feature>
<feature type="compositionally biased region" description="Basic and acidic residues" evidence="1">
    <location>
        <begin position="34"/>
        <end position="44"/>
    </location>
</feature>
<dbReference type="GO" id="GO:0031146">
    <property type="term" value="P:SCF-dependent proteasomal ubiquitin-dependent protein catabolic process"/>
    <property type="evidence" value="ECO:0007669"/>
    <property type="project" value="TreeGrafter"/>
</dbReference>
<dbReference type="Gene3D" id="3.80.10.10">
    <property type="entry name" value="Ribonuclease Inhibitor"/>
    <property type="match status" value="2"/>
</dbReference>
<dbReference type="FunFam" id="3.80.10.10:FF:000777">
    <property type="entry name" value="RNI-like superfamily protein"/>
    <property type="match status" value="1"/>
</dbReference>
<dbReference type="AlphaFoldDB" id="A0A6D2KX82"/>
<dbReference type="SUPFAM" id="SSF52047">
    <property type="entry name" value="RNI-like"/>
    <property type="match status" value="1"/>
</dbReference>
<dbReference type="Proteomes" id="UP000467841">
    <property type="component" value="Unassembled WGS sequence"/>
</dbReference>
<evidence type="ECO:0000313" key="3">
    <source>
        <dbReference type="EMBL" id="CAA7057902.1"/>
    </source>
</evidence>
<dbReference type="PANTHER" id="PTHR13318:SF101">
    <property type="entry name" value="F-BOX_LRR PROTEIN"/>
    <property type="match status" value="1"/>
</dbReference>
<dbReference type="PANTHER" id="PTHR13318">
    <property type="entry name" value="PARTNER OF PAIRED, ISOFORM B-RELATED"/>
    <property type="match status" value="1"/>
</dbReference>
<organism evidence="3 4">
    <name type="scientific">Microthlaspi erraticum</name>
    <dbReference type="NCBI Taxonomy" id="1685480"/>
    <lineage>
        <taxon>Eukaryota</taxon>
        <taxon>Viridiplantae</taxon>
        <taxon>Streptophyta</taxon>
        <taxon>Embryophyta</taxon>
        <taxon>Tracheophyta</taxon>
        <taxon>Spermatophyta</taxon>
        <taxon>Magnoliopsida</taxon>
        <taxon>eudicotyledons</taxon>
        <taxon>Gunneridae</taxon>
        <taxon>Pentapetalae</taxon>
        <taxon>rosids</taxon>
        <taxon>malvids</taxon>
        <taxon>Brassicales</taxon>
        <taxon>Brassicaceae</taxon>
        <taxon>Coluteocarpeae</taxon>
        <taxon>Microthlaspi</taxon>
    </lineage>
</organism>
<feature type="domain" description="F-box/LRR-repeat protein 15-like leucin rich repeat" evidence="2">
    <location>
        <begin position="646"/>
        <end position="783"/>
    </location>
</feature>
<dbReference type="Pfam" id="PF25372">
    <property type="entry name" value="DUF7885"/>
    <property type="match status" value="1"/>
</dbReference>
<dbReference type="SMART" id="SM00367">
    <property type="entry name" value="LRR_CC"/>
    <property type="match status" value="8"/>
</dbReference>
<evidence type="ECO:0000313" key="4">
    <source>
        <dbReference type="Proteomes" id="UP000467841"/>
    </source>
</evidence>
<keyword evidence="4" id="KW-1185">Reference proteome</keyword>
<proteinExistence type="predicted"/>
<evidence type="ECO:0000259" key="2">
    <source>
        <dbReference type="Pfam" id="PF25372"/>
    </source>
</evidence>
<dbReference type="GO" id="GO:0019005">
    <property type="term" value="C:SCF ubiquitin ligase complex"/>
    <property type="evidence" value="ECO:0007669"/>
    <property type="project" value="TreeGrafter"/>
</dbReference>
<accession>A0A6D2KX82</accession>
<comment type="caution">
    <text evidence="3">The sequence shown here is derived from an EMBL/GenBank/DDBJ whole genome shotgun (WGS) entry which is preliminary data.</text>
</comment>